<dbReference type="Gene3D" id="1.25.10.90">
    <property type="match status" value="1"/>
</dbReference>
<keyword evidence="3" id="KW-1185">Reference proteome</keyword>
<dbReference type="PANTHER" id="PTHR34070">
    <property type="entry name" value="ARMADILLO-TYPE FOLD"/>
    <property type="match status" value="1"/>
</dbReference>
<dbReference type="SUPFAM" id="SSF48371">
    <property type="entry name" value="ARM repeat"/>
    <property type="match status" value="1"/>
</dbReference>
<comment type="caution">
    <text evidence="2">The sequence shown here is derived from an EMBL/GenBank/DDBJ whole genome shotgun (WGS) entry which is preliminary data.</text>
</comment>
<protein>
    <submittedName>
        <fullName evidence="2">3-methyladenine DNA glycosylase AlkD</fullName>
    </submittedName>
</protein>
<dbReference type="PANTHER" id="PTHR34070:SF1">
    <property type="entry name" value="DNA ALKYLATION REPAIR PROTEIN"/>
    <property type="match status" value="1"/>
</dbReference>
<dbReference type="Proteomes" id="UP000543642">
    <property type="component" value="Unassembled WGS sequence"/>
</dbReference>
<feature type="region of interest" description="Disordered" evidence="1">
    <location>
        <begin position="233"/>
        <end position="262"/>
    </location>
</feature>
<reference evidence="2 3" key="1">
    <citation type="submission" date="2020-08" db="EMBL/GenBank/DDBJ databases">
        <title>Genomic Encyclopedia of Type Strains, Phase IV (KMG-IV): sequencing the most valuable type-strain genomes for metagenomic binning, comparative biology and taxonomic classification.</title>
        <authorList>
            <person name="Goeker M."/>
        </authorList>
    </citation>
    <scope>NUCLEOTIDE SEQUENCE [LARGE SCALE GENOMIC DNA]</scope>
    <source>
        <strain evidence="2 3">DSM 106146</strain>
    </source>
</reference>
<dbReference type="CDD" id="cd06561">
    <property type="entry name" value="AlkD_like"/>
    <property type="match status" value="1"/>
</dbReference>
<evidence type="ECO:0000313" key="3">
    <source>
        <dbReference type="Proteomes" id="UP000543642"/>
    </source>
</evidence>
<gene>
    <name evidence="2" type="ORF">HNP82_000593</name>
</gene>
<proteinExistence type="predicted"/>
<organism evidence="2 3">
    <name type="scientific">Catenibacillus scindens</name>
    <dbReference type="NCBI Taxonomy" id="673271"/>
    <lineage>
        <taxon>Bacteria</taxon>
        <taxon>Bacillati</taxon>
        <taxon>Bacillota</taxon>
        <taxon>Clostridia</taxon>
        <taxon>Lachnospirales</taxon>
        <taxon>Lachnospiraceae</taxon>
        <taxon>Catenibacillus</taxon>
    </lineage>
</organism>
<dbReference type="EMBL" id="JACHFW010000002">
    <property type="protein sequence ID" value="MBB5263495.1"/>
    <property type="molecule type" value="Genomic_DNA"/>
</dbReference>
<dbReference type="InterPro" id="IPR016024">
    <property type="entry name" value="ARM-type_fold"/>
</dbReference>
<dbReference type="InterPro" id="IPR014825">
    <property type="entry name" value="DNA_alkylation"/>
</dbReference>
<evidence type="ECO:0000256" key="1">
    <source>
        <dbReference type="SAM" id="MobiDB-lite"/>
    </source>
</evidence>
<dbReference type="RefSeq" id="WP_183771342.1">
    <property type="nucleotide sequence ID" value="NZ_CAWVEG010000113.1"/>
</dbReference>
<accession>A0A7W8H986</accession>
<dbReference type="Pfam" id="PF08713">
    <property type="entry name" value="DNA_alkylation"/>
    <property type="match status" value="1"/>
</dbReference>
<dbReference type="AlphaFoldDB" id="A0A7W8H986"/>
<evidence type="ECO:0000313" key="2">
    <source>
        <dbReference type="EMBL" id="MBB5263495.1"/>
    </source>
</evidence>
<name>A0A7W8H986_9FIRM</name>
<sequence>MANDNVSENITAWVRRELEDNTDPKYREFHKSLVPGLDNILGVRVPKLRQIAKKAAKDGYDSFAGQADIKVYEELMIRGMMIGYGKMDDQRRRRELDAFVPLINNWGICDCCCATYKFMEKKPQDWFDYLKKYAASDREYEIRFAVVCMLDFFLTDPFIDQVLNILGRIRHDGYYVKMAVAWAVSIAYIKYPEKTEVLFEKNILDDFTHNKAIQKIRESYRVGKEDKERLKLMRRPTSRRGAANDPGKITNRKGGTLDGGDY</sequence>